<dbReference type="PANTHER" id="PTHR40037:SF1">
    <property type="entry name" value="PHOSPHOESTERASE SAOUHSC_00951-RELATED"/>
    <property type="match status" value="1"/>
</dbReference>
<gene>
    <name evidence="1" type="ORF">SAMN00777080_0689</name>
</gene>
<dbReference type="InterPro" id="IPR009097">
    <property type="entry name" value="Cyclic_Pdiesterase"/>
</dbReference>
<dbReference type="RefSeq" id="WP_084118986.1">
    <property type="nucleotide sequence ID" value="NZ_LT838813.1"/>
</dbReference>
<reference evidence="2" key="1">
    <citation type="submission" date="2017-04" db="EMBL/GenBank/DDBJ databases">
        <authorList>
            <person name="Varghese N."/>
            <person name="Submissions S."/>
        </authorList>
    </citation>
    <scope>NUCLEOTIDE SEQUENCE [LARGE SCALE GENOMIC DNA]</scope>
    <source>
        <strain evidence="2">DSM 16537</strain>
    </source>
</reference>
<sequence length="184" mass="21698">MGNSPAKYFIAIVPEGKIQTQATDLKNLMKEKFNLKYALKSPAHITLKMPFLWNENKEDILGQKLEEYFTAHKAFNLILKGFDRFGRRVIFIHVKENTELTALQLSLSKFCKMELKLVEELSDRAYHPHMTIAFKDVKPKLFDEYWEFVKTQKFKEDYSVNNVALLKKVDGRWEVLQRFDFGKV</sequence>
<evidence type="ECO:0000313" key="1">
    <source>
        <dbReference type="EMBL" id="SMD42152.1"/>
    </source>
</evidence>
<dbReference type="SUPFAM" id="SSF55144">
    <property type="entry name" value="LigT-like"/>
    <property type="match status" value="1"/>
</dbReference>
<protein>
    <submittedName>
        <fullName evidence="1">2'-5' RNA ligase</fullName>
    </submittedName>
</protein>
<dbReference type="AlphaFoldDB" id="A0A1W2H0J1"/>
<evidence type="ECO:0000313" key="2">
    <source>
        <dbReference type="Proteomes" id="UP000192333"/>
    </source>
</evidence>
<dbReference type="Pfam" id="PF13563">
    <property type="entry name" value="2_5_RNA_ligase2"/>
    <property type="match status" value="1"/>
</dbReference>
<keyword evidence="2" id="KW-1185">Reference proteome</keyword>
<dbReference type="OrthoDB" id="1951600at2"/>
<name>A0A1W2H0J1_9BACT</name>
<proteinExistence type="predicted"/>
<dbReference type="Gene3D" id="3.90.1140.10">
    <property type="entry name" value="Cyclic phosphodiesterase"/>
    <property type="match status" value="1"/>
</dbReference>
<dbReference type="PANTHER" id="PTHR40037">
    <property type="entry name" value="PHOSPHOESTERASE YJCG-RELATED"/>
    <property type="match status" value="1"/>
</dbReference>
<dbReference type="STRING" id="758820.SAMN00777080_0689"/>
<dbReference type="Proteomes" id="UP000192333">
    <property type="component" value="Chromosome I"/>
</dbReference>
<dbReference type="EMBL" id="LT838813">
    <property type="protein sequence ID" value="SMD42152.1"/>
    <property type="molecule type" value="Genomic_DNA"/>
</dbReference>
<keyword evidence="1" id="KW-0436">Ligase</keyword>
<dbReference type="InterPro" id="IPR050580">
    <property type="entry name" value="2H_phosphoesterase_YjcG-like"/>
</dbReference>
<organism evidence="1 2">
    <name type="scientific">Aquiflexum balticum DSM 16537</name>
    <dbReference type="NCBI Taxonomy" id="758820"/>
    <lineage>
        <taxon>Bacteria</taxon>
        <taxon>Pseudomonadati</taxon>
        <taxon>Bacteroidota</taxon>
        <taxon>Cytophagia</taxon>
        <taxon>Cytophagales</taxon>
        <taxon>Cyclobacteriaceae</taxon>
        <taxon>Aquiflexum</taxon>
    </lineage>
</organism>
<accession>A0A1W2H0J1</accession>
<dbReference type="GO" id="GO:0016874">
    <property type="term" value="F:ligase activity"/>
    <property type="evidence" value="ECO:0007669"/>
    <property type="project" value="UniProtKB-KW"/>
</dbReference>